<keyword evidence="2" id="KW-0812">Transmembrane</keyword>
<dbReference type="Proteomes" id="UP000034160">
    <property type="component" value="Unassembled WGS sequence"/>
</dbReference>
<organism evidence="3 4">
    <name type="scientific">Candidatus Amesbacteria bacterium GW2011_GWA2_42_12</name>
    <dbReference type="NCBI Taxonomy" id="1618356"/>
    <lineage>
        <taxon>Bacteria</taxon>
        <taxon>Candidatus Amesiibacteriota</taxon>
    </lineage>
</organism>
<evidence type="ECO:0008006" key="5">
    <source>
        <dbReference type="Google" id="ProtNLM"/>
    </source>
</evidence>
<evidence type="ECO:0000313" key="3">
    <source>
        <dbReference type="EMBL" id="KKS32726.1"/>
    </source>
</evidence>
<evidence type="ECO:0000313" key="4">
    <source>
        <dbReference type="Proteomes" id="UP000034160"/>
    </source>
</evidence>
<reference evidence="3 4" key="1">
    <citation type="journal article" date="2015" name="Nature">
        <title>rRNA introns, odd ribosomes, and small enigmatic genomes across a large radiation of phyla.</title>
        <authorList>
            <person name="Brown C.T."/>
            <person name="Hug L.A."/>
            <person name="Thomas B.C."/>
            <person name="Sharon I."/>
            <person name="Castelle C.J."/>
            <person name="Singh A."/>
            <person name="Wilkins M.J."/>
            <person name="Williams K.H."/>
            <person name="Banfield J.F."/>
        </authorList>
    </citation>
    <scope>NUCLEOTIDE SEQUENCE [LARGE SCALE GENOMIC DNA]</scope>
</reference>
<gene>
    <name evidence="3" type="ORF">UU93_C0005G0034</name>
</gene>
<comment type="caution">
    <text evidence="3">The sequence shown here is derived from an EMBL/GenBank/DDBJ whole genome shotgun (WGS) entry which is preliminary data.</text>
</comment>
<dbReference type="STRING" id="1618356.UU93_C0005G0034"/>
<feature type="transmembrane region" description="Helical" evidence="2">
    <location>
        <begin position="36"/>
        <end position="58"/>
    </location>
</feature>
<evidence type="ECO:0000256" key="1">
    <source>
        <dbReference type="SAM" id="Coils"/>
    </source>
</evidence>
<evidence type="ECO:0000256" key="2">
    <source>
        <dbReference type="SAM" id="Phobius"/>
    </source>
</evidence>
<keyword evidence="1" id="KW-0175">Coiled coil</keyword>
<dbReference type="AlphaFoldDB" id="A0A0G1AF23"/>
<keyword evidence="2" id="KW-0472">Membrane</keyword>
<name>A0A0G1AF23_9BACT</name>
<proteinExistence type="predicted"/>
<keyword evidence="2" id="KW-1133">Transmembrane helix</keyword>
<dbReference type="EMBL" id="LCCN01000005">
    <property type="protein sequence ID" value="KKS32726.1"/>
    <property type="molecule type" value="Genomic_DNA"/>
</dbReference>
<feature type="coiled-coil region" evidence="1">
    <location>
        <begin position="115"/>
        <end position="142"/>
    </location>
</feature>
<sequence length="154" mass="17054">MAPPESLDGVGVFMIVVILYIVQLSVLLVKYHLSVYTANMLILILFLIIGSVMVYLAQNNLVAVTLHLGTYVFPGIPLFYIIIGSLLTGLGLAYLVFIVNSIFTGLTMHRKDNKIKQGKSDIVDLTKRIHQLELENERLKNNTTVAVPQDANAL</sequence>
<feature type="transmembrane region" description="Helical" evidence="2">
    <location>
        <begin position="12"/>
        <end position="29"/>
    </location>
</feature>
<protein>
    <recommendedName>
        <fullName evidence="5">Lipopolysaccharide assembly protein A domain-containing protein</fullName>
    </recommendedName>
</protein>
<accession>A0A0G1AF23</accession>
<feature type="transmembrane region" description="Helical" evidence="2">
    <location>
        <begin position="78"/>
        <end position="106"/>
    </location>
</feature>